<dbReference type="RefSeq" id="XP_023944705.2">
    <property type="nucleotide sequence ID" value="XM_024088937.2"/>
</dbReference>
<dbReference type="InterPro" id="IPR023561">
    <property type="entry name" value="Carbonic_anhydrase_a-class"/>
</dbReference>
<dbReference type="SUPFAM" id="SSF51069">
    <property type="entry name" value="Carbonic anhydrase"/>
    <property type="match status" value="1"/>
</dbReference>
<evidence type="ECO:0000259" key="2">
    <source>
        <dbReference type="PROSITE" id="PS51144"/>
    </source>
</evidence>
<dbReference type="SMART" id="SM01057">
    <property type="entry name" value="Carb_anhydrase"/>
    <property type="match status" value="1"/>
</dbReference>
<dbReference type="GO" id="GO:0008270">
    <property type="term" value="F:zinc ion binding"/>
    <property type="evidence" value="ECO:0007669"/>
    <property type="project" value="InterPro"/>
</dbReference>
<dbReference type="GeneID" id="112050634"/>
<dbReference type="KEGG" id="bany:112050634"/>
<evidence type="ECO:0000256" key="1">
    <source>
        <dbReference type="ARBA" id="ARBA00010718"/>
    </source>
</evidence>
<proteinExistence type="inferred from homology"/>
<dbReference type="Pfam" id="PF00194">
    <property type="entry name" value="Carb_anhydrase"/>
    <property type="match status" value="1"/>
</dbReference>
<dbReference type="InterPro" id="IPR001148">
    <property type="entry name" value="CA_dom"/>
</dbReference>
<dbReference type="InterPro" id="IPR036398">
    <property type="entry name" value="CA_dom_sf"/>
</dbReference>
<keyword evidence="3" id="KW-1185">Reference proteome</keyword>
<feature type="domain" description="Alpha-carbonic anhydrase" evidence="2">
    <location>
        <begin position="60"/>
        <end position="309"/>
    </location>
</feature>
<organism evidence="3 4">
    <name type="scientific">Bicyclus anynana</name>
    <name type="common">Squinting bush brown butterfly</name>
    <dbReference type="NCBI Taxonomy" id="110368"/>
    <lineage>
        <taxon>Eukaryota</taxon>
        <taxon>Metazoa</taxon>
        <taxon>Ecdysozoa</taxon>
        <taxon>Arthropoda</taxon>
        <taxon>Hexapoda</taxon>
        <taxon>Insecta</taxon>
        <taxon>Pterygota</taxon>
        <taxon>Neoptera</taxon>
        <taxon>Endopterygota</taxon>
        <taxon>Lepidoptera</taxon>
        <taxon>Glossata</taxon>
        <taxon>Ditrysia</taxon>
        <taxon>Papilionoidea</taxon>
        <taxon>Nymphalidae</taxon>
        <taxon>Satyrinae</taxon>
        <taxon>Satyrini</taxon>
        <taxon>Mycalesina</taxon>
        <taxon>Bicyclus</taxon>
    </lineage>
</organism>
<name>A0A6J1NAD4_BICAN</name>
<sequence>MMYGKPKTVWILHFPTEYPNGHTTPWSRHAREFNVTQFEEAFRKKTKTTRQPHKELIKHWDWSYKDQYVWKKHFPACGGRSQSPVDLPAMGLIMTRGCRQLTFLNYDIMPKSMTLRNNGKWLVLYGKWECCHQPVVYGGAAHSRRYVFHSITLRWPSEHRIGGVMYPLESQVIHISAEHKTLEDAIKATPHDAQAILGIVNFYKFSNETQHGLEEILHVAKSSRDIDVSMPPMPLAFLNPPLKEYAGYQGSLTMPPCSENILWLVRARALPVTRKMMDIVYNRISEPALRGTFIRQPQPLNDRKVYYFQ</sequence>
<dbReference type="Proteomes" id="UP001652582">
    <property type="component" value="Chromosome 12"/>
</dbReference>
<dbReference type="PANTHER" id="PTHR18952:SF124">
    <property type="entry name" value="CARBONIC ANHYDRASE 7"/>
    <property type="match status" value="1"/>
</dbReference>
<dbReference type="OrthoDB" id="429145at2759"/>
<comment type="similarity">
    <text evidence="1">Belongs to the alpha-carbonic anhydrase family.</text>
</comment>
<protein>
    <submittedName>
        <fullName evidence="4">Carbonic anhydrase 9-like</fullName>
    </submittedName>
</protein>
<reference evidence="4" key="1">
    <citation type="submission" date="2025-08" db="UniProtKB">
        <authorList>
            <consortium name="RefSeq"/>
        </authorList>
    </citation>
    <scope>IDENTIFICATION</scope>
</reference>
<dbReference type="AlphaFoldDB" id="A0A6J1NAD4"/>
<accession>A0A6J1NAD4</accession>
<dbReference type="PROSITE" id="PS51144">
    <property type="entry name" value="ALPHA_CA_2"/>
    <property type="match status" value="1"/>
</dbReference>
<gene>
    <name evidence="4" type="primary">LOC112050634</name>
</gene>
<dbReference type="GO" id="GO:0005737">
    <property type="term" value="C:cytoplasm"/>
    <property type="evidence" value="ECO:0007669"/>
    <property type="project" value="TreeGrafter"/>
</dbReference>
<dbReference type="Gene3D" id="3.10.200.10">
    <property type="entry name" value="Alpha carbonic anhydrase"/>
    <property type="match status" value="1"/>
</dbReference>
<dbReference type="PANTHER" id="PTHR18952">
    <property type="entry name" value="CARBONIC ANHYDRASE"/>
    <property type="match status" value="1"/>
</dbReference>
<evidence type="ECO:0000313" key="4">
    <source>
        <dbReference type="RefSeq" id="XP_023944705.2"/>
    </source>
</evidence>
<evidence type="ECO:0000313" key="3">
    <source>
        <dbReference type="Proteomes" id="UP001652582"/>
    </source>
</evidence>
<dbReference type="GO" id="GO:0004089">
    <property type="term" value="F:carbonate dehydratase activity"/>
    <property type="evidence" value="ECO:0007669"/>
    <property type="project" value="InterPro"/>
</dbReference>